<evidence type="ECO:0000313" key="1">
    <source>
        <dbReference type="EMBL" id="GAI18306.1"/>
    </source>
</evidence>
<dbReference type="EMBL" id="BARV01004548">
    <property type="protein sequence ID" value="GAI18306.1"/>
    <property type="molecule type" value="Genomic_DNA"/>
</dbReference>
<name>X1MJQ4_9ZZZZ</name>
<accession>X1MJQ4</accession>
<gene>
    <name evidence="1" type="ORF">S06H3_10017</name>
</gene>
<proteinExistence type="predicted"/>
<dbReference type="SUPFAM" id="SSF48076">
    <property type="entry name" value="LigA subunit of an aromatic-ring-opening dioxygenase LigAB"/>
    <property type="match status" value="1"/>
</dbReference>
<dbReference type="InterPro" id="IPR036622">
    <property type="entry name" value="LigA_sf"/>
</dbReference>
<organism evidence="1">
    <name type="scientific">marine sediment metagenome</name>
    <dbReference type="NCBI Taxonomy" id="412755"/>
    <lineage>
        <taxon>unclassified sequences</taxon>
        <taxon>metagenomes</taxon>
        <taxon>ecological metagenomes</taxon>
    </lineage>
</organism>
<reference evidence="1" key="1">
    <citation type="journal article" date="2014" name="Front. Microbiol.">
        <title>High frequency of phylogenetically diverse reductive dehalogenase-homologous genes in deep subseafloor sedimentary metagenomes.</title>
        <authorList>
            <person name="Kawai M."/>
            <person name="Futagami T."/>
            <person name="Toyoda A."/>
            <person name="Takaki Y."/>
            <person name="Nishi S."/>
            <person name="Hori S."/>
            <person name="Arai W."/>
            <person name="Tsubouchi T."/>
            <person name="Morono Y."/>
            <person name="Uchiyama I."/>
            <person name="Ito T."/>
            <person name="Fujiyama A."/>
            <person name="Inagaki F."/>
            <person name="Takami H."/>
        </authorList>
    </citation>
    <scope>NUCLEOTIDE SEQUENCE</scope>
    <source>
        <strain evidence="1">Expedition CK06-06</strain>
    </source>
</reference>
<comment type="caution">
    <text evidence="1">The sequence shown here is derived from an EMBL/GenBank/DDBJ whole genome shotgun (WGS) entry which is preliminary data.</text>
</comment>
<protein>
    <submittedName>
        <fullName evidence="1">Uncharacterized protein</fullName>
    </submittedName>
</protein>
<dbReference type="AlphaFoldDB" id="X1MJQ4"/>
<sequence length="76" mass="8669">MKSQGLQELVKKIFGDEETKREFQKDPDIVLARYNLTEQEKKAVLKTHAKLGLVTSDSPQLEATLRANDGWWAPMP</sequence>